<dbReference type="EMBL" id="VMFD01000012">
    <property type="protein sequence ID" value="TSC66214.1"/>
    <property type="molecule type" value="Genomic_DNA"/>
</dbReference>
<dbReference type="InterPro" id="IPR040442">
    <property type="entry name" value="Pyrv_kinase-like_dom_sf"/>
</dbReference>
<dbReference type="Gene3D" id="3.50.30.10">
    <property type="entry name" value="Phosphohistidine domain"/>
    <property type="match status" value="1"/>
</dbReference>
<dbReference type="AlphaFoldDB" id="A0A554JD26"/>
<comment type="caution">
    <text evidence="4">The sequence shown here is derived from an EMBL/GenBank/DDBJ whole genome shotgun (WGS) entry which is preliminary data.</text>
</comment>
<dbReference type="Proteomes" id="UP000316253">
    <property type="component" value="Unassembled WGS sequence"/>
</dbReference>
<evidence type="ECO:0000313" key="5">
    <source>
        <dbReference type="Proteomes" id="UP000316253"/>
    </source>
</evidence>
<evidence type="ECO:0000256" key="1">
    <source>
        <dbReference type="ARBA" id="ARBA00007837"/>
    </source>
</evidence>
<dbReference type="PANTHER" id="PTHR43030:SF1">
    <property type="entry name" value="PHOSPHOENOLPYRUVATE SYNTHASE"/>
    <property type="match status" value="1"/>
</dbReference>
<protein>
    <recommendedName>
        <fullName evidence="6">Pyruvate, water dikinase</fullName>
    </recommendedName>
</protein>
<dbReference type="Gene3D" id="3.20.20.60">
    <property type="entry name" value="Phosphoenolpyruvate-binding domains"/>
    <property type="match status" value="1"/>
</dbReference>
<keyword evidence="3" id="KW-0067">ATP-binding</keyword>
<evidence type="ECO:0000256" key="3">
    <source>
        <dbReference type="ARBA" id="ARBA00022840"/>
    </source>
</evidence>
<dbReference type="InterPro" id="IPR006319">
    <property type="entry name" value="PEP_synth"/>
</dbReference>
<comment type="similarity">
    <text evidence="1">Belongs to the PEP-utilizing enzyme family.</text>
</comment>
<dbReference type="GO" id="GO:0005524">
    <property type="term" value="F:ATP binding"/>
    <property type="evidence" value="ECO:0007669"/>
    <property type="project" value="UniProtKB-KW"/>
</dbReference>
<dbReference type="InterPro" id="IPR036637">
    <property type="entry name" value="Phosphohistidine_dom_sf"/>
</dbReference>
<reference evidence="4 5" key="1">
    <citation type="submission" date="2017-08" db="EMBL/GenBank/DDBJ databases">
        <title>Mechanisms for carbon and nitrogen cycling indicate functional differentiation within the Candidate Phyla Radiation.</title>
        <authorList>
            <person name="Danczak R.E."/>
            <person name="Johnston M.D."/>
            <person name="Kenah C."/>
            <person name="Slattery M."/>
            <person name="Wrighton K.C."/>
            <person name="Wilkins M.J."/>
        </authorList>
    </citation>
    <scope>NUCLEOTIDE SEQUENCE [LARGE SCALE GENOMIC DNA]</scope>
    <source>
        <strain evidence="4">Gr01-1014_85</strain>
    </source>
</reference>
<organism evidence="4 5">
    <name type="scientific">Candidatus Berkelbacteria bacterium Gr01-1014_85</name>
    <dbReference type="NCBI Taxonomy" id="2017150"/>
    <lineage>
        <taxon>Bacteria</taxon>
        <taxon>Candidatus Berkelbacteria</taxon>
    </lineage>
</organism>
<keyword evidence="2" id="KW-0547">Nucleotide-binding</keyword>
<evidence type="ECO:0000256" key="2">
    <source>
        <dbReference type="ARBA" id="ARBA00022741"/>
    </source>
</evidence>
<dbReference type="GO" id="GO:0008986">
    <property type="term" value="F:pyruvate, water dikinase activity"/>
    <property type="evidence" value="ECO:0007669"/>
    <property type="project" value="InterPro"/>
</dbReference>
<name>A0A554JD26_9BACT</name>
<evidence type="ECO:0008006" key="6">
    <source>
        <dbReference type="Google" id="ProtNLM"/>
    </source>
</evidence>
<proteinExistence type="inferred from homology"/>
<dbReference type="SUPFAM" id="SSF52009">
    <property type="entry name" value="Phosphohistidine domain"/>
    <property type="match status" value="1"/>
</dbReference>
<gene>
    <name evidence="4" type="ORF">CEO22_188</name>
</gene>
<sequence length="702" mass="77787">MNQNSTANIAWLDDPSLATAELAEEVSVLAKLARQGAPIPPTLVLTNEIWQELNQQPRLKTLHQRLFADFDWSKSAQTPQLNQAIQRYADYLTQQCLAASRRTKLLGLLKEFTELNPEFGHGWLIKTFAGSTALPLSQIGPINKASQLLSAIIEAYAKSLQPALFQLNQPIELTLIIQPVLPLIASGRIALKQDQLIIEALSGELAPWLNHELATDQYIFDAESGQTISISVTDQPWQLSLKGENLVHQKLSTILSRQAKLDQVAAQELIGLWRLTNQKELYFGRDRHHKFWFLMSGLGASARLSDKSDRRLSSTASTPALLKGASLNPQKVSGLARVIRRPDQLSTVEPGEILIMNRCYLGLRDRLTDFKGIVIEGPIASPSLRQELIKSGLPVLYGANQATHLIKSGQLITLDSYSGELLAGKSRQDNQNVQASVQSVQQYTPLATRLLGLVSSSHLSAVLTAKDVAIDGLVLRLDSNYEPTTRLQQLIELSELWHGQPLYYQLNFSGLAIEALRAEFRLIKTARDNSRANNLHLIIAFPGDAESLSRILTIFDQVGLAENEHHDLCLAATTPSALLLAERSLANQQISQVMLEFESVERLILGQAETNEYNNQPLNEAVALALEHFIDVGRGQQKGTLVKLERLLDRLDLAKLLIELGAESLVLPLTEIPPARQLLASLEQQFLLEQARQTFKAVNTVK</sequence>
<evidence type="ECO:0000313" key="4">
    <source>
        <dbReference type="EMBL" id="TSC66214.1"/>
    </source>
</evidence>
<dbReference type="PANTHER" id="PTHR43030">
    <property type="entry name" value="PHOSPHOENOLPYRUVATE SYNTHASE"/>
    <property type="match status" value="1"/>
</dbReference>
<accession>A0A554JD26</accession>